<sequence length="274" mass="31814">MSANSISSHRLKNLVRYEWAIDRKFYLLGSFGIFMISFGVFLTVWFNQYSGYTWRSVDYNSVFFGGFVFLCVFGISQSFIDLREKNTSIRYLSLPASTLEKYLVQLFLRLILPLIIYPIVFWLGANLSVDVYYFIQRSVLEKLSLPEIEKVNVLYLYWLPNLTMELVYWILFGLIVSIPTLIFMGGIIFGKWNFIVMPLAVACILILFFGSYYGLSWLVNASAFGLGGNYSIRIDYPEVIEGIPLFILNCLILIWVAVFLPFVVTYFKLKEREV</sequence>
<feature type="transmembrane region" description="Helical" evidence="1">
    <location>
        <begin position="61"/>
        <end position="82"/>
    </location>
</feature>
<proteinExistence type="predicted"/>
<gene>
    <name evidence="2" type="ORF">C8N25_104178</name>
</gene>
<evidence type="ECO:0000313" key="2">
    <source>
        <dbReference type="EMBL" id="REG91564.1"/>
    </source>
</evidence>
<protein>
    <recommendedName>
        <fullName evidence="4">ABC-2 type transport system permease protein</fullName>
    </recommendedName>
</protein>
<feature type="transmembrane region" description="Helical" evidence="1">
    <location>
        <begin position="166"/>
        <end position="189"/>
    </location>
</feature>
<dbReference type="EMBL" id="QUNF01000004">
    <property type="protein sequence ID" value="REG91564.1"/>
    <property type="molecule type" value="Genomic_DNA"/>
</dbReference>
<reference evidence="2 3" key="1">
    <citation type="submission" date="2018-08" db="EMBL/GenBank/DDBJ databases">
        <title>Genomic Encyclopedia of Archaeal and Bacterial Type Strains, Phase II (KMG-II): from individual species to whole genera.</title>
        <authorList>
            <person name="Goeker M."/>
        </authorList>
    </citation>
    <scope>NUCLEOTIDE SEQUENCE [LARGE SCALE GENOMIC DNA]</scope>
    <source>
        <strain evidence="2 3">DSM 15986</strain>
    </source>
</reference>
<keyword evidence="1" id="KW-0472">Membrane</keyword>
<keyword evidence="1" id="KW-0812">Transmembrane</keyword>
<feature type="transmembrane region" description="Helical" evidence="1">
    <location>
        <begin position="102"/>
        <end position="124"/>
    </location>
</feature>
<evidence type="ECO:0000256" key="1">
    <source>
        <dbReference type="SAM" id="Phobius"/>
    </source>
</evidence>
<dbReference type="AlphaFoldDB" id="A0A3E0DZQ7"/>
<organism evidence="2 3">
    <name type="scientific">Algoriphagus antarcticus</name>
    <dbReference type="NCBI Taxonomy" id="238540"/>
    <lineage>
        <taxon>Bacteria</taxon>
        <taxon>Pseudomonadati</taxon>
        <taxon>Bacteroidota</taxon>
        <taxon>Cytophagia</taxon>
        <taxon>Cytophagales</taxon>
        <taxon>Cyclobacteriaceae</taxon>
        <taxon>Algoriphagus</taxon>
    </lineage>
</organism>
<name>A0A3E0DZQ7_9BACT</name>
<keyword evidence="1" id="KW-1133">Transmembrane helix</keyword>
<evidence type="ECO:0008006" key="4">
    <source>
        <dbReference type="Google" id="ProtNLM"/>
    </source>
</evidence>
<dbReference type="Proteomes" id="UP000256405">
    <property type="component" value="Unassembled WGS sequence"/>
</dbReference>
<accession>A0A3E0DZQ7</accession>
<feature type="transmembrane region" description="Helical" evidence="1">
    <location>
        <begin position="25"/>
        <end position="46"/>
    </location>
</feature>
<feature type="transmembrane region" description="Helical" evidence="1">
    <location>
        <begin position="243"/>
        <end position="267"/>
    </location>
</feature>
<comment type="caution">
    <text evidence="2">The sequence shown here is derived from an EMBL/GenBank/DDBJ whole genome shotgun (WGS) entry which is preliminary data.</text>
</comment>
<dbReference type="OrthoDB" id="823120at2"/>
<feature type="transmembrane region" description="Helical" evidence="1">
    <location>
        <begin position="196"/>
        <end position="215"/>
    </location>
</feature>
<keyword evidence="3" id="KW-1185">Reference proteome</keyword>
<dbReference type="RefSeq" id="WP_086543008.1">
    <property type="nucleotide sequence ID" value="NZ_MSSW01000059.1"/>
</dbReference>
<evidence type="ECO:0000313" key="3">
    <source>
        <dbReference type="Proteomes" id="UP000256405"/>
    </source>
</evidence>